<feature type="compositionally biased region" description="Basic and acidic residues" evidence="1">
    <location>
        <begin position="1"/>
        <end position="11"/>
    </location>
</feature>
<comment type="caution">
    <text evidence="2">The sequence shown here is derived from an EMBL/GenBank/DDBJ whole genome shotgun (WGS) entry which is preliminary data.</text>
</comment>
<proteinExistence type="predicted"/>
<gene>
    <name evidence="2" type="ORF">GCM10009789_36300</name>
</gene>
<name>A0ABP4PIL8_9ACTN</name>
<evidence type="ECO:0000313" key="3">
    <source>
        <dbReference type="Proteomes" id="UP001500393"/>
    </source>
</evidence>
<organism evidence="2 3">
    <name type="scientific">Kribbella sancticallisti</name>
    <dbReference type="NCBI Taxonomy" id="460087"/>
    <lineage>
        <taxon>Bacteria</taxon>
        <taxon>Bacillati</taxon>
        <taxon>Actinomycetota</taxon>
        <taxon>Actinomycetes</taxon>
        <taxon>Propionibacteriales</taxon>
        <taxon>Kribbellaceae</taxon>
        <taxon>Kribbella</taxon>
    </lineage>
</organism>
<dbReference type="Proteomes" id="UP001500393">
    <property type="component" value="Unassembled WGS sequence"/>
</dbReference>
<reference evidence="3" key="1">
    <citation type="journal article" date="2019" name="Int. J. Syst. Evol. Microbiol.">
        <title>The Global Catalogue of Microorganisms (GCM) 10K type strain sequencing project: providing services to taxonomists for standard genome sequencing and annotation.</title>
        <authorList>
            <consortium name="The Broad Institute Genomics Platform"/>
            <consortium name="The Broad Institute Genome Sequencing Center for Infectious Disease"/>
            <person name="Wu L."/>
            <person name="Ma J."/>
        </authorList>
    </citation>
    <scope>NUCLEOTIDE SEQUENCE [LARGE SCALE GENOMIC DNA]</scope>
    <source>
        <strain evidence="3">JCM 14969</strain>
    </source>
</reference>
<keyword evidence="3" id="KW-1185">Reference proteome</keyword>
<dbReference type="EMBL" id="BAAAOS010000020">
    <property type="protein sequence ID" value="GAA1579338.1"/>
    <property type="molecule type" value="Genomic_DNA"/>
</dbReference>
<evidence type="ECO:0000313" key="2">
    <source>
        <dbReference type="EMBL" id="GAA1579338.1"/>
    </source>
</evidence>
<evidence type="ECO:0008006" key="4">
    <source>
        <dbReference type="Google" id="ProtNLM"/>
    </source>
</evidence>
<evidence type="ECO:0000256" key="1">
    <source>
        <dbReference type="SAM" id="MobiDB-lite"/>
    </source>
</evidence>
<accession>A0ABP4PIL8</accession>
<dbReference type="RefSeq" id="WP_344215312.1">
    <property type="nucleotide sequence ID" value="NZ_BAAAOS010000020.1"/>
</dbReference>
<protein>
    <recommendedName>
        <fullName evidence="4">Antitoxin</fullName>
    </recommendedName>
</protein>
<feature type="region of interest" description="Disordered" evidence="1">
    <location>
        <begin position="1"/>
        <end position="43"/>
    </location>
</feature>
<sequence length="74" mass="7915">MTSDDEHDRAITGETGARGPLWVPAAEASAPTDQLSAEAEAEDTAALREWDALNAAGQAFTVPHKEVRRRLGLD</sequence>